<accession>A0AAV7URK0</accession>
<reference evidence="3" key="1">
    <citation type="journal article" date="2022" name="bioRxiv">
        <title>Sequencing and chromosome-scale assembly of the giantPleurodeles waltlgenome.</title>
        <authorList>
            <person name="Brown T."/>
            <person name="Elewa A."/>
            <person name="Iarovenko S."/>
            <person name="Subramanian E."/>
            <person name="Araus A.J."/>
            <person name="Petzold A."/>
            <person name="Susuki M."/>
            <person name="Suzuki K.-i.T."/>
            <person name="Hayashi T."/>
            <person name="Toyoda A."/>
            <person name="Oliveira C."/>
            <person name="Osipova E."/>
            <person name="Leigh N.D."/>
            <person name="Simon A."/>
            <person name="Yun M.H."/>
        </authorList>
    </citation>
    <scope>NUCLEOTIDE SEQUENCE</scope>
    <source>
        <strain evidence="3">20211129_DDA</strain>
        <tissue evidence="3">Liver</tissue>
    </source>
</reference>
<feature type="region of interest" description="Disordered" evidence="1">
    <location>
        <begin position="1"/>
        <end position="35"/>
    </location>
</feature>
<dbReference type="AlphaFoldDB" id="A0AAV7URK0"/>
<feature type="compositionally biased region" description="Polar residues" evidence="1">
    <location>
        <begin position="7"/>
        <end position="16"/>
    </location>
</feature>
<organism evidence="3 4">
    <name type="scientific">Pleurodeles waltl</name>
    <name type="common">Iberian ribbed newt</name>
    <dbReference type="NCBI Taxonomy" id="8319"/>
    <lineage>
        <taxon>Eukaryota</taxon>
        <taxon>Metazoa</taxon>
        <taxon>Chordata</taxon>
        <taxon>Craniata</taxon>
        <taxon>Vertebrata</taxon>
        <taxon>Euteleostomi</taxon>
        <taxon>Amphibia</taxon>
        <taxon>Batrachia</taxon>
        <taxon>Caudata</taxon>
        <taxon>Salamandroidea</taxon>
        <taxon>Salamandridae</taxon>
        <taxon>Pleurodelinae</taxon>
        <taxon>Pleurodeles</taxon>
    </lineage>
</organism>
<dbReference type="SUPFAM" id="SSF56672">
    <property type="entry name" value="DNA/RNA polymerases"/>
    <property type="match status" value="1"/>
</dbReference>
<gene>
    <name evidence="3" type="ORF">NDU88_000400</name>
</gene>
<name>A0AAV7URK0_PLEWA</name>
<evidence type="ECO:0000313" key="4">
    <source>
        <dbReference type="Proteomes" id="UP001066276"/>
    </source>
</evidence>
<comment type="caution">
    <text evidence="3">The sequence shown here is derived from an EMBL/GenBank/DDBJ whole genome shotgun (WGS) entry which is preliminary data.</text>
</comment>
<dbReference type="Pfam" id="PF17919">
    <property type="entry name" value="RT_RNaseH_2"/>
    <property type="match status" value="1"/>
</dbReference>
<dbReference type="PANTHER" id="PTHR34072">
    <property type="entry name" value="ENZYMATIC POLYPROTEIN-RELATED"/>
    <property type="match status" value="1"/>
</dbReference>
<evidence type="ECO:0000259" key="2">
    <source>
        <dbReference type="Pfam" id="PF17919"/>
    </source>
</evidence>
<sequence length="200" mass="21932">MGRHRQSVTSQGNAIEQYTKPVPLSQQQTRSGGPEDVICAPGSTGEPSQAKLLAAIQGSRVALEGKIETMAVEVYLLRADLRNVSEMIKVAEGSIVELQTEDDILVMGKDEAQHDICLKNWLPTLQKNGPSAQFSTSSNRIGAVLFQKDDDGKETTVAFAFRALSPAEKLYSVIEKEPSAVVWGLEHFRSFVRGLKVMMR</sequence>
<proteinExistence type="predicted"/>
<keyword evidence="4" id="KW-1185">Reference proteome</keyword>
<dbReference type="Proteomes" id="UP001066276">
    <property type="component" value="Chromosome 2_2"/>
</dbReference>
<dbReference type="EMBL" id="JANPWB010000004">
    <property type="protein sequence ID" value="KAJ1191084.1"/>
    <property type="molecule type" value="Genomic_DNA"/>
</dbReference>
<protein>
    <recommendedName>
        <fullName evidence="2">Reverse transcriptase/retrotransposon-derived protein RNase H-like domain-containing protein</fullName>
    </recommendedName>
</protein>
<dbReference type="InterPro" id="IPR043502">
    <property type="entry name" value="DNA/RNA_pol_sf"/>
</dbReference>
<evidence type="ECO:0000256" key="1">
    <source>
        <dbReference type="SAM" id="MobiDB-lite"/>
    </source>
</evidence>
<dbReference type="InterPro" id="IPR041577">
    <property type="entry name" value="RT_RNaseH_2"/>
</dbReference>
<feature type="domain" description="Reverse transcriptase/retrotransposon-derived protein RNase H-like" evidence="2">
    <location>
        <begin position="135"/>
        <end position="197"/>
    </location>
</feature>
<evidence type="ECO:0000313" key="3">
    <source>
        <dbReference type="EMBL" id="KAJ1191084.1"/>
    </source>
</evidence>